<dbReference type="InterPro" id="IPR036069">
    <property type="entry name" value="DUF34/NIF3_sf"/>
</dbReference>
<feature type="binding site" evidence="4">
    <location>
        <position position="234"/>
    </location>
    <ligand>
        <name>a divalent metal cation</name>
        <dbReference type="ChEBI" id="CHEBI:60240"/>
        <label>1</label>
    </ligand>
</feature>
<protein>
    <recommendedName>
        <fullName evidence="2">GTP cyclohydrolase 1 type 2 homolog</fullName>
    </recommendedName>
</protein>
<name>A0A1W1X4N0_9CLOT</name>
<dbReference type="STRING" id="1121291.SAMN02745134_00692"/>
<dbReference type="NCBIfam" id="TIGR00486">
    <property type="entry name" value="YbgI_SA1388"/>
    <property type="match status" value="1"/>
</dbReference>
<feature type="binding site" evidence="4">
    <location>
        <position position="66"/>
    </location>
    <ligand>
        <name>a divalent metal cation</name>
        <dbReference type="ChEBI" id="CHEBI:60240"/>
        <label>1</label>
    </ligand>
</feature>
<evidence type="ECO:0000256" key="3">
    <source>
        <dbReference type="ARBA" id="ARBA00022723"/>
    </source>
</evidence>
<dbReference type="PANTHER" id="PTHR13799:SF14">
    <property type="entry name" value="GTP CYCLOHYDROLASE 1 TYPE 2 HOMOLOG"/>
    <property type="match status" value="1"/>
</dbReference>
<dbReference type="PANTHER" id="PTHR13799">
    <property type="entry name" value="NGG1 INTERACTING FACTOR 3"/>
    <property type="match status" value="1"/>
</dbReference>
<keyword evidence="6" id="KW-1185">Reference proteome</keyword>
<organism evidence="5 6">
    <name type="scientific">Clostridium acidisoli DSM 12555</name>
    <dbReference type="NCBI Taxonomy" id="1121291"/>
    <lineage>
        <taxon>Bacteria</taxon>
        <taxon>Bacillati</taxon>
        <taxon>Bacillota</taxon>
        <taxon>Clostridia</taxon>
        <taxon>Eubacteriales</taxon>
        <taxon>Clostridiaceae</taxon>
        <taxon>Clostridium</taxon>
    </lineage>
</organism>
<evidence type="ECO:0000313" key="6">
    <source>
        <dbReference type="Proteomes" id="UP000192468"/>
    </source>
</evidence>
<dbReference type="GO" id="GO:0005737">
    <property type="term" value="C:cytoplasm"/>
    <property type="evidence" value="ECO:0007669"/>
    <property type="project" value="TreeGrafter"/>
</dbReference>
<dbReference type="FunFam" id="3.40.1390.30:FF:000001">
    <property type="entry name" value="GTP cyclohydrolase 1 type 2"/>
    <property type="match status" value="1"/>
</dbReference>
<comment type="similarity">
    <text evidence="1">Belongs to the GTP cyclohydrolase I type 2/NIF3 family.</text>
</comment>
<evidence type="ECO:0000313" key="5">
    <source>
        <dbReference type="EMBL" id="SMC18866.1"/>
    </source>
</evidence>
<sequence>MALMVKDLCSIIEKLTPKILSEDFDNVGLMVGNLDQKVSSILVALDCTLEVINEAKENNCNFIFTHHPLLFNKPSSITTETLQGKKIIELIKNDISLYSSHTNLDSLNGGLCDILITSLGFPKGEVIEKSVVKGFDDGKSGIGRIVKLNEEKTLKVIISEVKNKLKISKLRYIGDENMPVNTVAVVNGSGTDFLSLCKEQGADCVITGDVSYHYASDYREQNLAIIDAGHFATEWTPFVQFSKKIEVEINALGQKNDIIISRKISDPYKTK</sequence>
<keyword evidence="3 4" id="KW-0479">Metal-binding</keyword>
<dbReference type="SUPFAM" id="SSF102705">
    <property type="entry name" value="NIF3 (NGG1p interacting factor 3)-like"/>
    <property type="match status" value="1"/>
</dbReference>
<dbReference type="Gene3D" id="3.40.1390.30">
    <property type="entry name" value="NIF3 (NGG1p interacting factor 3)-like"/>
    <property type="match status" value="2"/>
</dbReference>
<accession>A0A1W1X4N0</accession>
<dbReference type="GO" id="GO:0046872">
    <property type="term" value="F:metal ion binding"/>
    <property type="evidence" value="ECO:0007669"/>
    <property type="project" value="UniProtKB-KW"/>
</dbReference>
<reference evidence="5 6" key="1">
    <citation type="submission" date="2017-04" db="EMBL/GenBank/DDBJ databases">
        <authorList>
            <person name="Afonso C.L."/>
            <person name="Miller P.J."/>
            <person name="Scott M.A."/>
            <person name="Spackman E."/>
            <person name="Goraichik I."/>
            <person name="Dimitrov K.M."/>
            <person name="Suarez D.L."/>
            <person name="Swayne D.E."/>
        </authorList>
    </citation>
    <scope>NUCLEOTIDE SEQUENCE [LARGE SCALE GENOMIC DNA]</scope>
    <source>
        <strain evidence="5 6">DSM 12555</strain>
    </source>
</reference>
<feature type="binding site" evidence="4">
    <location>
        <position position="230"/>
    </location>
    <ligand>
        <name>a divalent metal cation</name>
        <dbReference type="ChEBI" id="CHEBI:60240"/>
        <label>1</label>
    </ligand>
</feature>
<proteinExistence type="inferred from homology"/>
<dbReference type="RefSeq" id="WP_084113861.1">
    <property type="nucleotide sequence ID" value="NZ_FWXH01000002.1"/>
</dbReference>
<dbReference type="InterPro" id="IPR002678">
    <property type="entry name" value="DUF34/NIF3"/>
</dbReference>
<evidence type="ECO:0000256" key="4">
    <source>
        <dbReference type="PIRSR" id="PIRSR602678-1"/>
    </source>
</evidence>
<evidence type="ECO:0000256" key="2">
    <source>
        <dbReference type="ARBA" id="ARBA00022112"/>
    </source>
</evidence>
<dbReference type="OrthoDB" id="9792792at2"/>
<feature type="binding site" evidence="4">
    <location>
        <position position="67"/>
    </location>
    <ligand>
        <name>a divalent metal cation</name>
        <dbReference type="ChEBI" id="CHEBI:60240"/>
        <label>1</label>
    </ligand>
</feature>
<dbReference type="EMBL" id="FWXH01000002">
    <property type="protein sequence ID" value="SMC18866.1"/>
    <property type="molecule type" value="Genomic_DNA"/>
</dbReference>
<feature type="binding site" evidence="4">
    <location>
        <position position="105"/>
    </location>
    <ligand>
        <name>a divalent metal cation</name>
        <dbReference type="ChEBI" id="CHEBI:60240"/>
        <label>1</label>
    </ligand>
</feature>
<dbReference type="Pfam" id="PF01784">
    <property type="entry name" value="DUF34_NIF3"/>
    <property type="match status" value="1"/>
</dbReference>
<dbReference type="Proteomes" id="UP000192468">
    <property type="component" value="Unassembled WGS sequence"/>
</dbReference>
<gene>
    <name evidence="5" type="ORF">SAMN02745134_00692</name>
</gene>
<evidence type="ECO:0000256" key="1">
    <source>
        <dbReference type="ARBA" id="ARBA00006964"/>
    </source>
</evidence>
<dbReference type="AlphaFoldDB" id="A0A1W1X4N0"/>